<dbReference type="PANTHER" id="PTHR16290">
    <property type="entry name" value="TRANSCRIPTION FACTOR SMIF DECAPPING ENZYME DCP1"/>
    <property type="match status" value="1"/>
</dbReference>
<name>A0ABM1BIR1_LIMPO</name>
<evidence type="ECO:0000313" key="8">
    <source>
        <dbReference type="Proteomes" id="UP000694941"/>
    </source>
</evidence>
<evidence type="ECO:0000256" key="2">
    <source>
        <dbReference type="ARBA" id="ARBA00008778"/>
    </source>
</evidence>
<dbReference type="InterPro" id="IPR010334">
    <property type="entry name" value="Dcp1"/>
</dbReference>
<dbReference type="GeneID" id="106467037"/>
<dbReference type="CDD" id="cd09804">
    <property type="entry name" value="Dcp1"/>
    <property type="match status" value="1"/>
</dbReference>
<feature type="region of interest" description="Disordered" evidence="6">
    <location>
        <begin position="135"/>
        <end position="171"/>
    </location>
</feature>
<keyword evidence="4" id="KW-0507">mRNA processing</keyword>
<evidence type="ECO:0000313" key="9">
    <source>
        <dbReference type="RefSeq" id="XP_013782800.1"/>
    </source>
</evidence>
<dbReference type="RefSeq" id="XP_013782800.1">
    <property type="nucleotide sequence ID" value="XM_013927346.2"/>
</dbReference>
<evidence type="ECO:0000256" key="4">
    <source>
        <dbReference type="ARBA" id="ARBA00022664"/>
    </source>
</evidence>
<reference evidence="9 10" key="1">
    <citation type="submission" date="2025-05" db="UniProtKB">
        <authorList>
            <consortium name="RefSeq"/>
        </authorList>
    </citation>
    <scope>IDENTIFICATION</scope>
    <source>
        <tissue evidence="9 10">Muscle</tissue>
    </source>
</reference>
<sequence length="628" mass="69231">MAAFAGEKRMNLAALQRVDPLIHRIIGSATQVALYCFNSEMRKWERTETEGALFVYIRSQPPKHGFVIMNRLNTTNLVEPITTEMEFQLQNPFLLYHNTRGIIYGIWFYERNECLQIAHLLMRLAQPPIPNNQEQLSLKHQKAQPTEELSLGRGKKIQPNQQPPHSKGQSRENCLLNRGEEQNQKPGKIIDIVSLLSHAQDGYNKNKMKNQRVKTRPDAITDVSHKTHPDSSAHSEIIKPVAIRGTPTSNTVVSQGLSVPVTTSLSVASLFASANKTLQQMSPFHDPVNSKNPPSVIPILKKSQSTEGLDGIESDKLAENNSATILQRLMSNPANILEHIEREQRKEASGSYTPRTRATSCSGDLGLPNSNVMLEKSSSLHTSASAQSLEQDLKEKLKLIPKCKTEDAVNKVSQSVSPVFNMSPVSSAFTSFESTTNQPKITETVPVNTSSASVSLLTPVMFEQNLKYSPPQVPVSQLPVSSTVETSVLYNDSFSTALLSQPPSMMRPPPASELPLLSPMDFCNVQSIPVLAVDGRSSKPVHTSSKPINGSGNIEDPVLLLPNHFTQGASSPKKFDDLDELPQNVSVLTRDQLRGALMHLLKKDTDFVNKLHDAYVTSLKTHFSSTGS</sequence>
<feature type="domain" description="mRNA-decapping enzyme C-terminal" evidence="7">
    <location>
        <begin position="586"/>
        <end position="625"/>
    </location>
</feature>
<evidence type="ECO:0000313" key="10">
    <source>
        <dbReference type="RefSeq" id="XP_022250841.1"/>
    </source>
</evidence>
<dbReference type="Proteomes" id="UP000694941">
    <property type="component" value="Unplaced"/>
</dbReference>
<organism evidence="8 9">
    <name type="scientific">Limulus polyphemus</name>
    <name type="common">Atlantic horseshoe crab</name>
    <dbReference type="NCBI Taxonomy" id="6850"/>
    <lineage>
        <taxon>Eukaryota</taxon>
        <taxon>Metazoa</taxon>
        <taxon>Ecdysozoa</taxon>
        <taxon>Arthropoda</taxon>
        <taxon>Chelicerata</taxon>
        <taxon>Merostomata</taxon>
        <taxon>Xiphosura</taxon>
        <taxon>Limulidae</taxon>
        <taxon>Limulus</taxon>
    </lineage>
</organism>
<dbReference type="InterPro" id="IPR011993">
    <property type="entry name" value="PH-like_dom_sf"/>
</dbReference>
<evidence type="ECO:0000256" key="6">
    <source>
        <dbReference type="SAM" id="MobiDB-lite"/>
    </source>
</evidence>
<evidence type="ECO:0000256" key="5">
    <source>
        <dbReference type="ARBA" id="ARBA00023161"/>
    </source>
</evidence>
<dbReference type="Pfam" id="PF16741">
    <property type="entry name" value="mRNA_decap_C"/>
    <property type="match status" value="1"/>
</dbReference>
<dbReference type="SUPFAM" id="SSF50729">
    <property type="entry name" value="PH domain-like"/>
    <property type="match status" value="1"/>
</dbReference>
<accession>A0ABM1BIR1</accession>
<dbReference type="Pfam" id="PF06058">
    <property type="entry name" value="DCP1"/>
    <property type="match status" value="1"/>
</dbReference>
<protein>
    <submittedName>
        <fullName evidence="9 10">mRNA-decapping enzyme 1B-like isoform X1</fullName>
    </submittedName>
</protein>
<dbReference type="Gene3D" id="6.10.140.2030">
    <property type="match status" value="1"/>
</dbReference>
<evidence type="ECO:0000256" key="3">
    <source>
        <dbReference type="ARBA" id="ARBA00022490"/>
    </source>
</evidence>
<comment type="subcellular location">
    <subcellularLocation>
        <location evidence="1">Cytoplasm</location>
    </subcellularLocation>
</comment>
<dbReference type="PANTHER" id="PTHR16290:SF0">
    <property type="entry name" value="DECAPPING PROTEIN 1, ISOFORM A"/>
    <property type="match status" value="1"/>
</dbReference>
<keyword evidence="8" id="KW-1185">Reference proteome</keyword>
<evidence type="ECO:0000259" key="7">
    <source>
        <dbReference type="Pfam" id="PF16741"/>
    </source>
</evidence>
<gene>
    <name evidence="9 10" type="primary">LOC106467037</name>
</gene>
<keyword evidence="3" id="KW-0963">Cytoplasm</keyword>
<feature type="region of interest" description="Disordered" evidence="6">
    <location>
        <begin position="343"/>
        <end position="369"/>
    </location>
</feature>
<dbReference type="Gene3D" id="2.30.29.30">
    <property type="entry name" value="Pleckstrin-homology domain (PH domain)/Phosphotyrosine-binding domain (PTB)"/>
    <property type="match status" value="1"/>
</dbReference>
<proteinExistence type="inferred from homology"/>
<evidence type="ECO:0000256" key="1">
    <source>
        <dbReference type="ARBA" id="ARBA00004496"/>
    </source>
</evidence>
<keyword evidence="5" id="KW-0866">Nonsense-mediated mRNA decay</keyword>
<feature type="compositionally biased region" description="Polar residues" evidence="6">
    <location>
        <begin position="350"/>
        <end position="369"/>
    </location>
</feature>
<dbReference type="InterPro" id="IPR031953">
    <property type="entry name" value="mRNA_decap_C"/>
</dbReference>
<comment type="similarity">
    <text evidence="2">Belongs to the DCP1 family.</text>
</comment>
<dbReference type="RefSeq" id="XP_022250841.1">
    <property type="nucleotide sequence ID" value="XM_022395133.1"/>
</dbReference>